<feature type="chain" id="PRO_5009602535" evidence="1">
    <location>
        <begin position="21"/>
        <end position="100"/>
    </location>
</feature>
<dbReference type="RefSeq" id="XP_022474276.1">
    <property type="nucleotide sequence ID" value="XM_022619197.1"/>
</dbReference>
<reference evidence="2 3" key="1">
    <citation type="submission" date="2016-09" db="EMBL/GenBank/DDBJ databases">
        <authorList>
            <person name="Capua I."/>
            <person name="De Benedictis P."/>
            <person name="Joannis T."/>
            <person name="Lombin L.H."/>
            <person name="Cattoli G."/>
        </authorList>
    </citation>
    <scope>NUCLEOTIDE SEQUENCE [LARGE SCALE GENOMIC DNA]</scope>
    <source>
        <strain evidence="2 3">IMI 309357</strain>
    </source>
</reference>
<gene>
    <name evidence="2" type="ORF">CORC01_07561</name>
</gene>
<dbReference type="Proteomes" id="UP000176998">
    <property type="component" value="Unassembled WGS sequence"/>
</dbReference>
<accession>A0A1G4B6P8</accession>
<evidence type="ECO:0000256" key="1">
    <source>
        <dbReference type="SAM" id="SignalP"/>
    </source>
</evidence>
<feature type="signal peptide" evidence="1">
    <location>
        <begin position="1"/>
        <end position="20"/>
    </location>
</feature>
<dbReference type="OrthoDB" id="4843543at2759"/>
<name>A0A1G4B6P8_9PEZI</name>
<dbReference type="AlphaFoldDB" id="A0A1G4B6P8"/>
<sequence>MKFTTITAVFLSTHLTTAAAIAPAVYVKNQEEEQVADAKETHNLVQAEGILNTARSWSVGNVRRLRFRGPRKVSAAMRLVACDGGIYNNHEKGLTEFRAF</sequence>
<protein>
    <submittedName>
        <fullName evidence="2">Uncharacterized protein</fullName>
    </submittedName>
</protein>
<proteinExistence type="predicted"/>
<evidence type="ECO:0000313" key="2">
    <source>
        <dbReference type="EMBL" id="OHE97120.1"/>
    </source>
</evidence>
<comment type="caution">
    <text evidence="2">The sequence shown here is derived from an EMBL/GenBank/DDBJ whole genome shotgun (WGS) entry which is preliminary data.</text>
</comment>
<dbReference type="EMBL" id="MJBS01000061">
    <property type="protein sequence ID" value="OHE97120.1"/>
    <property type="molecule type" value="Genomic_DNA"/>
</dbReference>
<dbReference type="GeneID" id="34560707"/>
<keyword evidence="1" id="KW-0732">Signal</keyword>
<keyword evidence="3" id="KW-1185">Reference proteome</keyword>
<evidence type="ECO:0000313" key="3">
    <source>
        <dbReference type="Proteomes" id="UP000176998"/>
    </source>
</evidence>
<organism evidence="2 3">
    <name type="scientific">Colletotrichum orchidophilum</name>
    <dbReference type="NCBI Taxonomy" id="1209926"/>
    <lineage>
        <taxon>Eukaryota</taxon>
        <taxon>Fungi</taxon>
        <taxon>Dikarya</taxon>
        <taxon>Ascomycota</taxon>
        <taxon>Pezizomycotina</taxon>
        <taxon>Sordariomycetes</taxon>
        <taxon>Hypocreomycetidae</taxon>
        <taxon>Glomerellales</taxon>
        <taxon>Glomerellaceae</taxon>
        <taxon>Colletotrichum</taxon>
    </lineage>
</organism>